<dbReference type="EMBL" id="BNJR01000015">
    <property type="protein sequence ID" value="GHP14304.1"/>
    <property type="molecule type" value="Genomic_DNA"/>
</dbReference>
<evidence type="ECO:0000313" key="2">
    <source>
        <dbReference type="Proteomes" id="UP000604765"/>
    </source>
</evidence>
<reference evidence="1 2" key="1">
    <citation type="journal article" date="2021" name="Int. J. Syst. Evol. Microbiol.">
        <title>Lentilactobacillus fungorum sp. nov., isolated from spent mushroom substrates.</title>
        <authorList>
            <person name="Tohno M."/>
            <person name="Tanizawa Y."/>
            <person name="Kojima Y."/>
            <person name="Sakamoto M."/>
            <person name="Ohkuma M."/>
            <person name="Kobayashi H."/>
        </authorList>
    </citation>
    <scope>NUCLEOTIDE SEQUENCE [LARGE SCALE GENOMIC DNA]</scope>
    <source>
        <strain evidence="1 2">YK48G</strain>
    </source>
</reference>
<name>A0ABQ3W421_9LACO</name>
<dbReference type="Pfam" id="PF13730">
    <property type="entry name" value="HTH_36"/>
    <property type="match status" value="1"/>
</dbReference>
<evidence type="ECO:0000313" key="1">
    <source>
        <dbReference type="EMBL" id="GHP14304.1"/>
    </source>
</evidence>
<gene>
    <name evidence="1" type="ORF">YK48G_17290</name>
</gene>
<dbReference type="InterPro" id="IPR036388">
    <property type="entry name" value="WH-like_DNA-bd_sf"/>
</dbReference>
<organism evidence="1 2">
    <name type="scientific">Lentilactobacillus fungorum</name>
    <dbReference type="NCBI Taxonomy" id="2201250"/>
    <lineage>
        <taxon>Bacteria</taxon>
        <taxon>Bacillati</taxon>
        <taxon>Bacillota</taxon>
        <taxon>Bacilli</taxon>
        <taxon>Lactobacillales</taxon>
        <taxon>Lactobacillaceae</taxon>
        <taxon>Lentilactobacillus</taxon>
    </lineage>
</organism>
<keyword evidence="2" id="KW-1185">Reference proteome</keyword>
<evidence type="ECO:0008006" key="3">
    <source>
        <dbReference type="Google" id="ProtNLM"/>
    </source>
</evidence>
<dbReference type="Proteomes" id="UP000604765">
    <property type="component" value="Unassembled WGS sequence"/>
</dbReference>
<accession>A0ABQ3W421</accession>
<sequence>MMSNFEKVMLNDKLNIYSKGIYSLMQAFSENDKLVLSVADICRYLGISKRTFYKYRQPLEKQGFLRVKYENSATHHGNIYYL</sequence>
<dbReference type="Gene3D" id="1.10.10.10">
    <property type="entry name" value="Winged helix-like DNA-binding domain superfamily/Winged helix DNA-binding domain"/>
    <property type="match status" value="1"/>
</dbReference>
<protein>
    <recommendedName>
        <fullName evidence="3">HTH domain-containing protein</fullName>
    </recommendedName>
</protein>
<comment type="caution">
    <text evidence="1">The sequence shown here is derived from an EMBL/GenBank/DDBJ whole genome shotgun (WGS) entry which is preliminary data.</text>
</comment>
<proteinExistence type="predicted"/>
<dbReference type="RefSeq" id="WP_203630320.1">
    <property type="nucleotide sequence ID" value="NZ_BNJR01000015.1"/>
</dbReference>